<reference evidence="1 3" key="1">
    <citation type="journal article" date="2015" name="Genome Announc.">
        <title>Thirty-Two Complete Genome Assemblies of Nine Yersinia Species, Including Y. pestis, Y. pseudotuberculosis, and Y. enterocolitica.</title>
        <authorList>
            <person name="Johnson S.L."/>
            <person name="Daligault H.E."/>
            <person name="Davenport K.W."/>
            <person name="Jaissle J."/>
            <person name="Frey K.G."/>
            <person name="Ladner J.T."/>
            <person name="Broomall S.M."/>
            <person name="Bishop-Lilly K.A."/>
            <person name="Bruce D.C."/>
            <person name="Coyne S.R."/>
            <person name="Gibbons H.S."/>
            <person name="Lo C.C."/>
            <person name="Munk A.C."/>
            <person name="Rosenzweig C.N."/>
            <person name="Koroleva G.I."/>
            <person name="Palacios G.F."/>
            <person name="Redden C.L."/>
            <person name="Xu Y."/>
            <person name="Minogue T.D."/>
            <person name="Chain P.S."/>
        </authorList>
    </citation>
    <scope>NUCLEOTIDE SEQUENCE [LARGE SCALE GENOMIC DNA]</scope>
    <source>
        <strain evidence="1 3">Y231</strain>
    </source>
</reference>
<gene>
    <name evidence="1" type="ORF">CH54_3149</name>
    <name evidence="2" type="ORF">DXZ79_17170</name>
</gene>
<dbReference type="Proteomes" id="UP000265864">
    <property type="component" value="Chromosome"/>
</dbReference>
<evidence type="ECO:0000313" key="1">
    <source>
        <dbReference type="EMBL" id="AJJ36212.1"/>
    </source>
</evidence>
<keyword evidence="3" id="KW-1185">Reference proteome</keyword>
<name>A0A8D4N7L8_9GAMM</name>
<proteinExistence type="predicted"/>
<evidence type="ECO:0000313" key="3">
    <source>
        <dbReference type="Proteomes" id="UP000031883"/>
    </source>
</evidence>
<organism evidence="2 4">
    <name type="scientific">Yersinia rochesterensis</name>
    <dbReference type="NCBI Taxonomy" id="1604335"/>
    <lineage>
        <taxon>Bacteria</taxon>
        <taxon>Pseudomonadati</taxon>
        <taxon>Pseudomonadota</taxon>
        <taxon>Gammaproteobacteria</taxon>
        <taxon>Enterobacterales</taxon>
        <taxon>Yersiniaceae</taxon>
        <taxon>Yersinia</taxon>
    </lineage>
</organism>
<evidence type="ECO:0000313" key="4">
    <source>
        <dbReference type="Proteomes" id="UP000265864"/>
    </source>
</evidence>
<dbReference type="Proteomes" id="UP000031883">
    <property type="component" value="Chromosome"/>
</dbReference>
<dbReference type="EMBL" id="CP009997">
    <property type="protein sequence ID" value="AJJ36212.1"/>
    <property type="molecule type" value="Genomic_DNA"/>
</dbReference>
<reference evidence="2 4" key="2">
    <citation type="submission" date="2018-09" db="EMBL/GenBank/DDBJ databases">
        <title>Yersinia kristensenii subsp. rochesterensis subsp. nov., Isolated from Human Feces.</title>
        <authorList>
            <person name="Cunningham S.A."/>
            <person name="Jeraldo P."/>
            <person name="Patel R."/>
        </authorList>
    </citation>
    <scope>NUCLEOTIDE SEQUENCE [LARGE SCALE GENOMIC DNA]</scope>
    <source>
        <strain evidence="2 4">ATCC BAA-2637</strain>
    </source>
</reference>
<sequence>MRLLIIGTIILFTKVGYAELTIKPIDSDRSFCLMRDNQSKINIIITSKNDSVNIKNRACNYSINDYRRVKNHEVGCAVNINRKKSSISGDICN</sequence>
<evidence type="ECO:0000313" key="2">
    <source>
        <dbReference type="EMBL" id="AYD45267.1"/>
    </source>
</evidence>
<dbReference type="EMBL" id="CP032482">
    <property type="protein sequence ID" value="AYD45267.1"/>
    <property type="molecule type" value="Genomic_DNA"/>
</dbReference>
<protein>
    <submittedName>
        <fullName evidence="2">Uncharacterized protein</fullName>
    </submittedName>
</protein>
<accession>A0A8D4N7L8</accession>
<dbReference type="AlphaFoldDB" id="A0A8D4N7L8"/>